<evidence type="ECO:0000256" key="7">
    <source>
        <dbReference type="ARBA" id="ARBA00022984"/>
    </source>
</evidence>
<dbReference type="InterPro" id="IPR051046">
    <property type="entry name" value="MurCDEF_CellWall_CoF430Synth"/>
</dbReference>
<dbReference type="GO" id="GO:0047480">
    <property type="term" value="F:UDP-N-acetylmuramoyl-tripeptide-D-alanyl-D-alanine ligase activity"/>
    <property type="evidence" value="ECO:0007669"/>
    <property type="project" value="UniProtKB-UniRule"/>
</dbReference>
<dbReference type="GO" id="GO:0008766">
    <property type="term" value="F:UDP-N-acetylmuramoylalanyl-D-glutamyl-2,6-diaminopimelate-D-alanyl-D-alanine ligase activity"/>
    <property type="evidence" value="ECO:0007669"/>
    <property type="project" value="RHEA"/>
</dbReference>
<dbReference type="Gene3D" id="3.40.1190.10">
    <property type="entry name" value="Mur-like, catalytic domain"/>
    <property type="match status" value="1"/>
</dbReference>
<evidence type="ECO:0000256" key="8">
    <source>
        <dbReference type="ARBA" id="ARBA00023306"/>
    </source>
</evidence>
<dbReference type="InterPro" id="IPR013221">
    <property type="entry name" value="Mur_ligase_cen"/>
</dbReference>
<evidence type="ECO:0000256" key="3">
    <source>
        <dbReference type="ARBA" id="ARBA00022618"/>
    </source>
</evidence>
<feature type="domain" description="Mur ligase C-terminal" evidence="13">
    <location>
        <begin position="314"/>
        <end position="440"/>
    </location>
</feature>
<accession>A0A078MC75</accession>
<dbReference type="SUPFAM" id="SSF53623">
    <property type="entry name" value="MurD-like peptide ligases, catalytic domain"/>
    <property type="match status" value="1"/>
</dbReference>
<keyword evidence="3 10" id="KW-0132">Cell division</keyword>
<comment type="subcellular location">
    <subcellularLocation>
        <location evidence="10 11">Cytoplasm</location>
    </subcellularLocation>
</comment>
<dbReference type="InterPro" id="IPR000713">
    <property type="entry name" value="Mur_ligase_N"/>
</dbReference>
<evidence type="ECO:0000256" key="2">
    <source>
        <dbReference type="ARBA" id="ARBA00022598"/>
    </source>
</evidence>
<evidence type="ECO:0000256" key="4">
    <source>
        <dbReference type="ARBA" id="ARBA00022741"/>
    </source>
</evidence>
<evidence type="ECO:0000256" key="11">
    <source>
        <dbReference type="RuleBase" id="RU004136"/>
    </source>
</evidence>
<feature type="domain" description="Mur ligase N-terminal catalytic" evidence="12">
    <location>
        <begin position="23"/>
        <end position="98"/>
    </location>
</feature>
<comment type="function">
    <text evidence="10 11">Involved in cell wall formation. Catalyzes the final step in the synthesis of UDP-N-acetylmuramoyl-pentapeptide, the precursor of murein.</text>
</comment>
<gene>
    <name evidence="10 15" type="primary">murF</name>
    <name evidence="15" type="ORF">BN1050_01725</name>
</gene>
<evidence type="ECO:0000256" key="1">
    <source>
        <dbReference type="ARBA" id="ARBA00022490"/>
    </source>
</evidence>
<dbReference type="PATRIC" id="fig|1461583.4.peg.1653"/>
<dbReference type="Pfam" id="PF01225">
    <property type="entry name" value="Mur_ligase"/>
    <property type="match status" value="1"/>
</dbReference>
<dbReference type="GO" id="GO:0005524">
    <property type="term" value="F:ATP binding"/>
    <property type="evidence" value="ECO:0007669"/>
    <property type="project" value="UniProtKB-UniRule"/>
</dbReference>
<keyword evidence="8 10" id="KW-0131">Cell cycle</keyword>
<evidence type="ECO:0000313" key="15">
    <source>
        <dbReference type="EMBL" id="CEA03880.1"/>
    </source>
</evidence>
<keyword evidence="7 10" id="KW-0573">Peptidoglycan synthesis</keyword>
<name>A0A078MC75_9BACL</name>
<keyword evidence="9 10" id="KW-0961">Cell wall biogenesis/degradation</keyword>
<organism evidence="15">
    <name type="scientific">Metalysinibacillus saudimassiliensis</name>
    <dbReference type="NCBI Taxonomy" id="1461583"/>
    <lineage>
        <taxon>Bacteria</taxon>
        <taxon>Bacillati</taxon>
        <taxon>Bacillota</taxon>
        <taxon>Bacilli</taxon>
        <taxon>Bacillales</taxon>
        <taxon>Caryophanaceae</taxon>
        <taxon>Metalysinibacillus</taxon>
    </lineage>
</organism>
<dbReference type="AlphaFoldDB" id="A0A078MC75"/>
<dbReference type="SUPFAM" id="SSF53244">
    <property type="entry name" value="MurD-like peptide ligases, peptide-binding domain"/>
    <property type="match status" value="1"/>
</dbReference>
<comment type="pathway">
    <text evidence="10 11">Cell wall biogenesis; peptidoglycan biosynthesis.</text>
</comment>
<evidence type="ECO:0000259" key="12">
    <source>
        <dbReference type="Pfam" id="PF01225"/>
    </source>
</evidence>
<comment type="similarity">
    <text evidence="10">Belongs to the MurCDEF family. MurF subfamily.</text>
</comment>
<dbReference type="Gene3D" id="3.90.190.20">
    <property type="entry name" value="Mur ligase, C-terminal domain"/>
    <property type="match status" value="1"/>
</dbReference>
<comment type="catalytic activity">
    <reaction evidence="10 11">
        <text>D-alanyl-D-alanine + UDP-N-acetyl-alpha-D-muramoyl-L-alanyl-gamma-D-glutamyl-meso-2,6-diaminopimelate + ATP = UDP-N-acetyl-alpha-D-muramoyl-L-alanyl-gamma-D-glutamyl-meso-2,6-diaminopimeloyl-D-alanyl-D-alanine + ADP + phosphate + H(+)</text>
        <dbReference type="Rhea" id="RHEA:28374"/>
        <dbReference type="ChEBI" id="CHEBI:15378"/>
        <dbReference type="ChEBI" id="CHEBI:30616"/>
        <dbReference type="ChEBI" id="CHEBI:43474"/>
        <dbReference type="ChEBI" id="CHEBI:57822"/>
        <dbReference type="ChEBI" id="CHEBI:61386"/>
        <dbReference type="ChEBI" id="CHEBI:83905"/>
        <dbReference type="ChEBI" id="CHEBI:456216"/>
        <dbReference type="EC" id="6.3.2.10"/>
    </reaction>
</comment>
<evidence type="ECO:0000256" key="9">
    <source>
        <dbReference type="ARBA" id="ARBA00023316"/>
    </source>
</evidence>
<dbReference type="GO" id="GO:0008360">
    <property type="term" value="P:regulation of cell shape"/>
    <property type="evidence" value="ECO:0007669"/>
    <property type="project" value="UniProtKB-KW"/>
</dbReference>
<sequence length="448" mass="49091">MKRTVKQLADWLQVTKVQQPEVEVTGVTIDTRTVKAGDLFVPFRGERSNGHDYVKQAIEAGATAVLWQADEPNPPTDIPLIIVEDTELALQELARQYRTEHQATFIGITGSNGKTSSKDMVAGLLAPYFKVQKTQGNFNNQLGLPITILNLDEDAEVAVLEMGMSGFGEIAFLAKLARPHIAIITNIGEAHMQDLGSREGIAKAKFEISEGLVPNGILFYDGDEPLLQALITEQLNTKAFGMQATNDLYATDILATEAGSEFTVHGMIDEHVSISILGEHQVKNALGAMLVAQHIGLTPAQIKQSLAQVTLTDMRMQLVPKGDVLFINDAYNAAPTSVRAAIEFMKTTTIRSKKWLVLGDMLELGPNELAYHAELADVIDPAHIETVLLYGPRMRVLYEELAHKFSDANLYYAAEDISALANIIEQSATNETLLLIKGSRGMKLERLI</sequence>
<evidence type="ECO:0000256" key="6">
    <source>
        <dbReference type="ARBA" id="ARBA00022960"/>
    </source>
</evidence>
<dbReference type="GO" id="GO:0051301">
    <property type="term" value="P:cell division"/>
    <property type="evidence" value="ECO:0007669"/>
    <property type="project" value="UniProtKB-KW"/>
</dbReference>
<feature type="binding site" evidence="10">
    <location>
        <begin position="110"/>
        <end position="116"/>
    </location>
    <ligand>
        <name>ATP</name>
        <dbReference type="ChEBI" id="CHEBI:30616"/>
    </ligand>
</feature>
<dbReference type="NCBIfam" id="TIGR01143">
    <property type="entry name" value="murF"/>
    <property type="match status" value="1"/>
</dbReference>
<dbReference type="HAMAP" id="MF_02019">
    <property type="entry name" value="MurF"/>
    <property type="match status" value="1"/>
</dbReference>
<dbReference type="InterPro" id="IPR005863">
    <property type="entry name" value="UDP-N-AcMur_synth"/>
</dbReference>
<keyword evidence="2 10" id="KW-0436">Ligase</keyword>
<feature type="domain" description="Mur ligase central" evidence="14">
    <location>
        <begin position="108"/>
        <end position="292"/>
    </location>
</feature>
<evidence type="ECO:0000259" key="14">
    <source>
        <dbReference type="Pfam" id="PF08245"/>
    </source>
</evidence>
<dbReference type="HOGENOM" id="CLU_031507_4_0_9"/>
<dbReference type="EC" id="6.3.2.10" evidence="10 11"/>
<dbReference type="GO" id="GO:0009252">
    <property type="term" value="P:peptidoglycan biosynthetic process"/>
    <property type="evidence" value="ECO:0007669"/>
    <property type="project" value="UniProtKB-UniRule"/>
</dbReference>
<evidence type="ECO:0000256" key="10">
    <source>
        <dbReference type="HAMAP-Rule" id="MF_02019"/>
    </source>
</evidence>
<keyword evidence="5 10" id="KW-0067">ATP-binding</keyword>
<dbReference type="InterPro" id="IPR004101">
    <property type="entry name" value="Mur_ligase_C"/>
</dbReference>
<dbReference type="InterPro" id="IPR035911">
    <property type="entry name" value="MurE/MurF_N"/>
</dbReference>
<dbReference type="InterPro" id="IPR036565">
    <property type="entry name" value="Mur-like_cat_sf"/>
</dbReference>
<dbReference type="Pfam" id="PF02875">
    <property type="entry name" value="Mur_ligase_C"/>
    <property type="match status" value="1"/>
</dbReference>
<evidence type="ECO:0000259" key="13">
    <source>
        <dbReference type="Pfam" id="PF02875"/>
    </source>
</evidence>
<dbReference type="Gene3D" id="3.40.1390.10">
    <property type="entry name" value="MurE/MurF, N-terminal domain"/>
    <property type="match status" value="1"/>
</dbReference>
<evidence type="ECO:0000256" key="5">
    <source>
        <dbReference type="ARBA" id="ARBA00022840"/>
    </source>
</evidence>
<keyword evidence="1 10" id="KW-0963">Cytoplasm</keyword>
<dbReference type="UniPathway" id="UPA00219"/>
<dbReference type="GO" id="GO:0071555">
    <property type="term" value="P:cell wall organization"/>
    <property type="evidence" value="ECO:0007669"/>
    <property type="project" value="UniProtKB-KW"/>
</dbReference>
<dbReference type="Pfam" id="PF08245">
    <property type="entry name" value="Mur_ligase_M"/>
    <property type="match status" value="1"/>
</dbReference>
<proteinExistence type="inferred from homology"/>
<reference evidence="15" key="1">
    <citation type="submission" date="2014-07" db="EMBL/GenBank/DDBJ databases">
        <authorList>
            <person name="Urmite Genomes Urmite Genomes"/>
        </authorList>
    </citation>
    <scope>NUCLEOTIDE SEQUENCE</scope>
    <source>
        <strain evidence="15">13S34_air</strain>
    </source>
</reference>
<protein>
    <recommendedName>
        <fullName evidence="10 11">UDP-N-acetylmuramoyl-tripeptide--D-alanyl-D-alanine ligase</fullName>
        <ecNumber evidence="10 11">6.3.2.10</ecNumber>
    </recommendedName>
    <alternativeName>
        <fullName evidence="10">D-alanyl-D-alanine-adding enzyme</fullName>
    </alternativeName>
</protein>
<keyword evidence="6 10" id="KW-0133">Cell shape</keyword>
<dbReference type="PANTHER" id="PTHR43024:SF1">
    <property type="entry name" value="UDP-N-ACETYLMURAMOYL-TRIPEPTIDE--D-ALANYL-D-ALANINE LIGASE"/>
    <property type="match status" value="1"/>
</dbReference>
<keyword evidence="4 10" id="KW-0547">Nucleotide-binding</keyword>
<dbReference type="SUPFAM" id="SSF63418">
    <property type="entry name" value="MurE/MurF N-terminal domain"/>
    <property type="match status" value="1"/>
</dbReference>
<dbReference type="InterPro" id="IPR036615">
    <property type="entry name" value="Mur_ligase_C_dom_sf"/>
</dbReference>
<dbReference type="EMBL" id="LN483075">
    <property type="protein sequence ID" value="CEA03880.1"/>
    <property type="molecule type" value="Genomic_DNA"/>
</dbReference>
<dbReference type="PANTHER" id="PTHR43024">
    <property type="entry name" value="UDP-N-ACETYLMURAMOYL-TRIPEPTIDE--D-ALANYL-D-ALANINE LIGASE"/>
    <property type="match status" value="1"/>
</dbReference>
<dbReference type="GO" id="GO:0005737">
    <property type="term" value="C:cytoplasm"/>
    <property type="evidence" value="ECO:0007669"/>
    <property type="project" value="UniProtKB-SubCell"/>
</dbReference>